<name>A0A9Q0RSS5_BLOTA</name>
<feature type="domain" description="TFIIEalpha/SarR/Rpc3 HTH" evidence="2">
    <location>
        <begin position="320"/>
        <end position="384"/>
    </location>
</feature>
<dbReference type="Pfam" id="PF02002">
    <property type="entry name" value="TFIIE_alpha"/>
    <property type="match status" value="1"/>
</dbReference>
<dbReference type="Gene3D" id="6.10.140.1450">
    <property type="match status" value="1"/>
</dbReference>
<dbReference type="InterPro" id="IPR024550">
    <property type="entry name" value="TFIIEa/SarR/Rpc3_HTH_dom"/>
</dbReference>
<dbReference type="Proteomes" id="UP001142055">
    <property type="component" value="Chromosome 1"/>
</dbReference>
<dbReference type="AlphaFoldDB" id="A0A9Q0RSS5"/>
<comment type="subunit">
    <text evidence="1">Component of the RNA polymerase III (Pol III) complex consisting of 17 subunits.</text>
</comment>
<evidence type="ECO:0000259" key="2">
    <source>
        <dbReference type="Pfam" id="PF02002"/>
    </source>
</evidence>
<dbReference type="PANTHER" id="PTHR12949:SF0">
    <property type="entry name" value="DNA-DIRECTED RNA POLYMERASE III SUBUNIT RPC3"/>
    <property type="match status" value="1"/>
</dbReference>
<comment type="caution">
    <text evidence="3">The sequence shown here is derived from an EMBL/GenBank/DDBJ whole genome shotgun (WGS) entry which is preliminary data.</text>
</comment>
<dbReference type="EMBL" id="JAPWDV010000001">
    <property type="protein sequence ID" value="KAJ6224995.1"/>
    <property type="molecule type" value="Genomic_DNA"/>
</dbReference>
<proteinExistence type="inferred from homology"/>
<evidence type="ECO:0000313" key="4">
    <source>
        <dbReference type="Proteomes" id="UP001142055"/>
    </source>
</evidence>
<comment type="subcellular location">
    <subcellularLocation>
        <location evidence="1">Nucleus</location>
    </subcellularLocation>
</comment>
<dbReference type="GO" id="GO:0003697">
    <property type="term" value="F:single-stranded DNA binding"/>
    <property type="evidence" value="ECO:0007669"/>
    <property type="project" value="UniProtKB-UniRule"/>
</dbReference>
<keyword evidence="1" id="KW-0804">Transcription</keyword>
<protein>
    <recommendedName>
        <fullName evidence="1">DNA-directed RNA polymerase III subunit RPC3</fullName>
        <shortName evidence="1">RNA polymerase III subunit C3</shortName>
    </recommendedName>
</protein>
<comment type="function">
    <text evidence="1">DNA-dependent RNA polymerase catalyzes the transcription of DNA into RNA using the four ribonucleoside triphosphates as substrates. Specific core component of RNA polymerase III which synthesizes small RNAs, such as 5S rRNA and tRNAs.</text>
</comment>
<dbReference type="OMA" id="METRELH"/>
<dbReference type="PANTHER" id="PTHR12949">
    <property type="entry name" value="RNA POLYMERASE III DNA DIRECTED -RELATED"/>
    <property type="match status" value="1"/>
</dbReference>
<accession>A0A9Q0RSS5</accession>
<keyword evidence="4" id="KW-1185">Reference proteome</keyword>
<evidence type="ECO:0000256" key="1">
    <source>
        <dbReference type="RuleBase" id="RU367076"/>
    </source>
</evidence>
<reference evidence="3" key="1">
    <citation type="submission" date="2022-12" db="EMBL/GenBank/DDBJ databases">
        <title>Genome assemblies of Blomia tropicalis.</title>
        <authorList>
            <person name="Cui Y."/>
        </authorList>
    </citation>
    <scope>NUCLEOTIDE SEQUENCE</scope>
    <source>
        <tissue evidence="3">Adult mites</tissue>
    </source>
</reference>
<keyword evidence="1" id="KW-0240">DNA-directed RNA polymerase</keyword>
<sequence>MIHNHERLLIKLIEQYYGMIPSLTARLLLNHDCILMKRALKYTDQNEIDFKRGLEVLVRCNLASISHVKGHKLLKIHRDKVMNVLYYPNYLVIIKQRFSLESVSLLKTLILYGNLTPEDLIERTLFHIIQVNSLELVDEQLKLFVVALHEKYRELCVNHVIVNAGVLNQFPKPCDTDLVYESLSNKISNTSNQSEFTKKKPKNTNEQCTINFNALNFLLFIELFPYFANQPFVNEEATFVFKLLLEMTFEKSFKMTKTSLSFKEITDRYKKKYPDVNITQLARILRTFSHFFTPDFIIVEKQTCSLDFYTFLNDIVKIIAKEFVKKNFGENSVRMFGALLEEPCVFEQRLLGSLKMETRELHRNLYQLELNRMINMNLYSDANQSSNFSARNIKKAFSVELPEVVTYILNRCQYSLYSMISRLNIELNDQRDLISRKEHIENYKRDITLQVSEMEERTELIKTAHSYMSENDHKKADSLIAYKRKFDKVMNNLINYIFILNMWQKVDEENTIKERTM</sequence>
<comment type="similarity">
    <text evidence="1">Belongs to the eukaryotic RPC3/POLR3C RNA polymerase subunit family.</text>
</comment>
<evidence type="ECO:0000313" key="3">
    <source>
        <dbReference type="EMBL" id="KAJ6224995.1"/>
    </source>
</evidence>
<keyword evidence="1" id="KW-0539">Nucleus</keyword>
<dbReference type="GO" id="GO:0005666">
    <property type="term" value="C:RNA polymerase III complex"/>
    <property type="evidence" value="ECO:0007669"/>
    <property type="project" value="UniProtKB-UniRule"/>
</dbReference>
<gene>
    <name evidence="3" type="ORF">RDWZM_003540</name>
</gene>
<organism evidence="3 4">
    <name type="scientific">Blomia tropicalis</name>
    <name type="common">Mite</name>
    <dbReference type="NCBI Taxonomy" id="40697"/>
    <lineage>
        <taxon>Eukaryota</taxon>
        <taxon>Metazoa</taxon>
        <taxon>Ecdysozoa</taxon>
        <taxon>Arthropoda</taxon>
        <taxon>Chelicerata</taxon>
        <taxon>Arachnida</taxon>
        <taxon>Acari</taxon>
        <taxon>Acariformes</taxon>
        <taxon>Sarcoptiformes</taxon>
        <taxon>Astigmata</taxon>
        <taxon>Glycyphagoidea</taxon>
        <taxon>Echimyopodidae</taxon>
        <taxon>Blomia</taxon>
    </lineage>
</organism>
<dbReference type="InterPro" id="IPR039748">
    <property type="entry name" value="RPC3"/>
</dbReference>